<dbReference type="Gene3D" id="2.60.120.650">
    <property type="entry name" value="Cupin"/>
    <property type="match status" value="1"/>
</dbReference>
<keyword evidence="3" id="KW-1185">Reference proteome</keyword>
<feature type="domain" description="Cupin-like" evidence="2">
    <location>
        <begin position="173"/>
        <end position="339"/>
    </location>
</feature>
<protein>
    <submittedName>
        <fullName evidence="4">Uncharacterized protein LOC100374815</fullName>
    </submittedName>
</protein>
<reference evidence="4" key="1">
    <citation type="submission" date="2025-08" db="UniProtKB">
        <authorList>
            <consortium name="RefSeq"/>
        </authorList>
    </citation>
    <scope>IDENTIFICATION</scope>
    <source>
        <tissue evidence="4">Testes</tissue>
    </source>
</reference>
<name>A0ABM0GKH5_SACKO</name>
<dbReference type="InterPro" id="IPR050910">
    <property type="entry name" value="JMJD6_ArgDemeth/LysHydrox"/>
</dbReference>
<dbReference type="GeneID" id="100374815"/>
<dbReference type="PANTHER" id="PTHR12480:SF19">
    <property type="entry name" value="CUPIN-LIKE DOMAIN-CONTAINING PROTEIN"/>
    <property type="match status" value="1"/>
</dbReference>
<dbReference type="Proteomes" id="UP000694865">
    <property type="component" value="Unplaced"/>
</dbReference>
<evidence type="ECO:0000313" key="3">
    <source>
        <dbReference type="Proteomes" id="UP000694865"/>
    </source>
</evidence>
<proteinExistence type="predicted"/>
<evidence type="ECO:0000256" key="1">
    <source>
        <dbReference type="SAM" id="Phobius"/>
    </source>
</evidence>
<feature type="transmembrane region" description="Helical" evidence="1">
    <location>
        <begin position="100"/>
        <end position="119"/>
    </location>
</feature>
<keyword evidence="1" id="KW-1133">Transmembrane helix</keyword>
<organism evidence="3 4">
    <name type="scientific">Saccoglossus kowalevskii</name>
    <name type="common">Acorn worm</name>
    <dbReference type="NCBI Taxonomy" id="10224"/>
    <lineage>
        <taxon>Eukaryota</taxon>
        <taxon>Metazoa</taxon>
        <taxon>Hemichordata</taxon>
        <taxon>Enteropneusta</taxon>
        <taxon>Harrimaniidae</taxon>
        <taxon>Saccoglossus</taxon>
    </lineage>
</organism>
<keyword evidence="1" id="KW-0812">Transmembrane</keyword>
<gene>
    <name evidence="4" type="primary">LOC100374815</name>
</gene>
<keyword evidence="1" id="KW-0472">Membrane</keyword>
<dbReference type="SUPFAM" id="SSF51197">
    <property type="entry name" value="Clavaminate synthase-like"/>
    <property type="match status" value="1"/>
</dbReference>
<accession>A0ABM0GKH5</accession>
<dbReference type="RefSeq" id="XP_002731871.1">
    <property type="nucleotide sequence ID" value="XM_002731825.1"/>
</dbReference>
<sequence>MPNKFRNGTSSNGSRRDELIKKLVKLRGQAEKDGLEKERVRQIFLKSWNSAAEVRAENKFEDGESNANSASSGLAPVVDRVWSFLLYWLFSKVPAKKNTLVYVFSLIFPVMLAFLLMLYTADFSFTLLVDDVRAMPCLVDTNFMVMEITRPVENCDICRGFDSVPVVENLSREEFLERHAYSGVPVLVTGATANWTAMQAFNFSFFKQLYEGIDGALLNVEEECQFFPYNTEFRTLAEVFNMTEDRAAFKENERTWYVGWSNCHPEVASVLREHYERPYFLPVDSESSALDWIFMGGSGIGANIHLDFVQRPSWQAQISGQKIWTLIPPPECEDVCKESMKVTVNKGDIIVVDTNIWYHSTYVTPGEISITIGSEYD</sequence>
<dbReference type="InterPro" id="IPR041667">
    <property type="entry name" value="Cupin_8"/>
</dbReference>
<dbReference type="PANTHER" id="PTHR12480">
    <property type="entry name" value="ARGININE DEMETHYLASE AND LYSYL-HYDROXYLASE JMJD"/>
    <property type="match status" value="1"/>
</dbReference>
<evidence type="ECO:0000313" key="4">
    <source>
        <dbReference type="RefSeq" id="XP_002731871.1"/>
    </source>
</evidence>
<evidence type="ECO:0000259" key="2">
    <source>
        <dbReference type="Pfam" id="PF13621"/>
    </source>
</evidence>
<dbReference type="Pfam" id="PF13621">
    <property type="entry name" value="Cupin_8"/>
    <property type="match status" value="1"/>
</dbReference>